<dbReference type="GO" id="GO:0005737">
    <property type="term" value="C:cytoplasm"/>
    <property type="evidence" value="ECO:0000318"/>
    <property type="project" value="GO_Central"/>
</dbReference>
<evidence type="ECO:0000256" key="5">
    <source>
        <dbReference type="ARBA" id="ARBA00022840"/>
    </source>
</evidence>
<dbReference type="PROSITE" id="PS01351">
    <property type="entry name" value="MAPK"/>
    <property type="match status" value="1"/>
</dbReference>
<dbReference type="InParanoid" id="T1EKF8"/>
<evidence type="ECO:0000313" key="14">
    <source>
        <dbReference type="Proteomes" id="UP000015101"/>
    </source>
</evidence>
<dbReference type="AlphaFoldDB" id="T1EKF8"/>
<evidence type="ECO:0000313" key="12">
    <source>
        <dbReference type="EMBL" id="ESN97496.1"/>
    </source>
</evidence>
<evidence type="ECO:0000256" key="10">
    <source>
        <dbReference type="RuleBase" id="RU361165"/>
    </source>
</evidence>
<keyword evidence="14" id="KW-1185">Reference proteome</keyword>
<feature type="domain" description="Protein kinase" evidence="11">
    <location>
        <begin position="8"/>
        <end position="296"/>
    </location>
</feature>
<evidence type="ECO:0000256" key="3">
    <source>
        <dbReference type="ARBA" id="ARBA00022741"/>
    </source>
</evidence>
<keyword evidence="10" id="KW-0460">Magnesium</keyword>
<dbReference type="OMA" id="ECLPKEQ"/>
<reference evidence="12 14" key="2">
    <citation type="journal article" date="2013" name="Nature">
        <title>Insights into bilaterian evolution from three spiralian genomes.</title>
        <authorList>
            <person name="Simakov O."/>
            <person name="Marletaz F."/>
            <person name="Cho S.J."/>
            <person name="Edsinger-Gonzales E."/>
            <person name="Havlak P."/>
            <person name="Hellsten U."/>
            <person name="Kuo D.H."/>
            <person name="Larsson T."/>
            <person name="Lv J."/>
            <person name="Arendt D."/>
            <person name="Savage R."/>
            <person name="Osoegawa K."/>
            <person name="de Jong P."/>
            <person name="Grimwood J."/>
            <person name="Chapman J.A."/>
            <person name="Shapiro H."/>
            <person name="Aerts A."/>
            <person name="Otillar R.P."/>
            <person name="Terry A.Y."/>
            <person name="Boore J.L."/>
            <person name="Grigoriev I.V."/>
            <person name="Lindberg D.R."/>
            <person name="Seaver E.C."/>
            <person name="Weisblat D.A."/>
            <person name="Putnam N.H."/>
            <person name="Rokhsar D.S."/>
        </authorList>
    </citation>
    <scope>NUCLEOTIDE SEQUENCE</scope>
</reference>
<dbReference type="Gene3D" id="3.30.200.20">
    <property type="entry name" value="Phosphorylase Kinase, domain 1"/>
    <property type="match status" value="1"/>
</dbReference>
<dbReference type="GO" id="GO:0005524">
    <property type="term" value="F:ATP binding"/>
    <property type="evidence" value="ECO:0007669"/>
    <property type="project" value="UniProtKB-UniRule"/>
</dbReference>
<evidence type="ECO:0000256" key="7">
    <source>
        <dbReference type="ARBA" id="ARBA00048312"/>
    </source>
</evidence>
<dbReference type="eggNOG" id="KOG0660">
    <property type="taxonomic scope" value="Eukaryota"/>
</dbReference>
<dbReference type="InterPro" id="IPR011009">
    <property type="entry name" value="Kinase-like_dom_sf"/>
</dbReference>
<keyword evidence="1 9" id="KW-0723">Serine/threonine-protein kinase</keyword>
<proteinExistence type="inferred from homology"/>
<dbReference type="RefSeq" id="XP_009024328.1">
    <property type="nucleotide sequence ID" value="XM_009026080.1"/>
</dbReference>
<protein>
    <recommendedName>
        <fullName evidence="10">Mitogen-activated protein kinase</fullName>
        <ecNumber evidence="10">2.7.11.24</ecNumber>
    </recommendedName>
</protein>
<keyword evidence="3 8" id="KW-0547">Nucleotide-binding</keyword>
<dbReference type="STRING" id="6412.T1EKF8"/>
<organism evidence="13 14">
    <name type="scientific">Helobdella robusta</name>
    <name type="common">Californian leech</name>
    <dbReference type="NCBI Taxonomy" id="6412"/>
    <lineage>
        <taxon>Eukaryota</taxon>
        <taxon>Metazoa</taxon>
        <taxon>Spiralia</taxon>
        <taxon>Lophotrochozoa</taxon>
        <taxon>Annelida</taxon>
        <taxon>Clitellata</taxon>
        <taxon>Hirudinea</taxon>
        <taxon>Rhynchobdellida</taxon>
        <taxon>Glossiphoniidae</taxon>
        <taxon>Helobdella</taxon>
    </lineage>
</organism>
<dbReference type="GeneID" id="20197058"/>
<comment type="cofactor">
    <cofactor evidence="10">
        <name>Mg(2+)</name>
        <dbReference type="ChEBI" id="CHEBI:18420"/>
    </cofactor>
</comment>
<comment type="similarity">
    <text evidence="10">Belongs to the protein kinase superfamily. Ser/Thr protein kinase family. MAP kinase subfamily.</text>
</comment>
<comment type="catalytic activity">
    <reaction evidence="7">
        <text>L-seryl-[protein] + ATP = O-phospho-L-seryl-[protein] + ADP + H(+)</text>
        <dbReference type="Rhea" id="RHEA:17989"/>
        <dbReference type="Rhea" id="RHEA-COMP:9863"/>
        <dbReference type="Rhea" id="RHEA-COMP:11604"/>
        <dbReference type="ChEBI" id="CHEBI:15378"/>
        <dbReference type="ChEBI" id="CHEBI:29999"/>
        <dbReference type="ChEBI" id="CHEBI:30616"/>
        <dbReference type="ChEBI" id="CHEBI:83421"/>
        <dbReference type="ChEBI" id="CHEBI:456216"/>
        <dbReference type="EC" id="2.7.11.24"/>
    </reaction>
</comment>
<dbReference type="InterPro" id="IPR050117">
    <property type="entry name" value="MAPK"/>
</dbReference>
<dbReference type="PROSITE" id="PS50011">
    <property type="entry name" value="PROTEIN_KINASE_DOM"/>
    <property type="match status" value="1"/>
</dbReference>
<dbReference type="GO" id="GO:0005634">
    <property type="term" value="C:nucleus"/>
    <property type="evidence" value="ECO:0000318"/>
    <property type="project" value="GO_Central"/>
</dbReference>
<dbReference type="EMBL" id="KB097336">
    <property type="protein sequence ID" value="ESN97496.1"/>
    <property type="molecule type" value="Genomic_DNA"/>
</dbReference>
<dbReference type="Gene3D" id="1.10.510.10">
    <property type="entry name" value="Transferase(Phosphotransferase) domain 1"/>
    <property type="match status" value="1"/>
</dbReference>
<accession>T1EKF8</accession>
<reference evidence="14" key="1">
    <citation type="submission" date="2012-12" db="EMBL/GenBank/DDBJ databases">
        <authorList>
            <person name="Hellsten U."/>
            <person name="Grimwood J."/>
            <person name="Chapman J.A."/>
            <person name="Shapiro H."/>
            <person name="Aerts A."/>
            <person name="Otillar R.P."/>
            <person name="Terry A.Y."/>
            <person name="Boore J.L."/>
            <person name="Simakov O."/>
            <person name="Marletaz F."/>
            <person name="Cho S.-J."/>
            <person name="Edsinger-Gonzales E."/>
            <person name="Havlak P."/>
            <person name="Kuo D.-H."/>
            <person name="Larsson T."/>
            <person name="Lv J."/>
            <person name="Arendt D."/>
            <person name="Savage R."/>
            <person name="Osoegawa K."/>
            <person name="de Jong P."/>
            <person name="Lindberg D.R."/>
            <person name="Seaver E.C."/>
            <person name="Weisblat D.A."/>
            <person name="Putnam N.H."/>
            <person name="Grigoriev I.V."/>
            <person name="Rokhsar D.S."/>
        </authorList>
    </citation>
    <scope>NUCLEOTIDE SEQUENCE</scope>
</reference>
<dbReference type="SMART" id="SM00220">
    <property type="entry name" value="S_TKc"/>
    <property type="match status" value="1"/>
</dbReference>
<evidence type="ECO:0000313" key="13">
    <source>
        <dbReference type="EnsemblMetazoa" id="HelroP150486"/>
    </source>
</evidence>
<evidence type="ECO:0000256" key="9">
    <source>
        <dbReference type="RuleBase" id="RU000304"/>
    </source>
</evidence>
<keyword evidence="2 10" id="KW-0808">Transferase</keyword>
<name>T1EKF8_HELRO</name>
<dbReference type="OrthoDB" id="192887at2759"/>
<dbReference type="Proteomes" id="UP000015101">
    <property type="component" value="Unassembled WGS sequence"/>
</dbReference>
<dbReference type="EMBL" id="AMQM01006233">
    <property type="status" value="NOT_ANNOTATED_CDS"/>
    <property type="molecule type" value="Genomic_DNA"/>
</dbReference>
<dbReference type="InterPro" id="IPR017441">
    <property type="entry name" value="Protein_kinase_ATP_BS"/>
</dbReference>
<comment type="activity regulation">
    <text evidence="10">Activated by threonine and tyrosine phosphorylation.</text>
</comment>
<dbReference type="GO" id="GO:0035556">
    <property type="term" value="P:intracellular signal transduction"/>
    <property type="evidence" value="ECO:0000318"/>
    <property type="project" value="GO_Central"/>
</dbReference>
<dbReference type="SUPFAM" id="SSF56112">
    <property type="entry name" value="Protein kinase-like (PK-like)"/>
    <property type="match status" value="1"/>
</dbReference>
<reference evidence="13" key="3">
    <citation type="submission" date="2015-06" db="UniProtKB">
        <authorList>
            <consortium name="EnsemblMetazoa"/>
        </authorList>
    </citation>
    <scope>IDENTIFICATION</scope>
</reference>
<keyword evidence="4 10" id="KW-0418">Kinase</keyword>
<dbReference type="InterPro" id="IPR000719">
    <property type="entry name" value="Prot_kinase_dom"/>
</dbReference>
<feature type="binding site" evidence="8">
    <location>
        <position position="38"/>
    </location>
    <ligand>
        <name>ATP</name>
        <dbReference type="ChEBI" id="CHEBI:30616"/>
    </ligand>
</feature>
<sequence length="303" mass="34798">FELQDTDYVPNENIGSGAYGVVWSATNKLTNQTVAIKKISDIFIQPTIAVRTYREIKILRHFKHENIISIRDIICQRSKSGRIQDVYIVFDLMESDLHKIIYSRQILTEEHVKYFLYQIACGLMFIHSANVIHRDLKPSNLLVNENCTLKIGDFGHNGCISGRNNKLTHYVATRWYRAPELLLQFPSYSYSVDLWSVGCILAELIYRKTLFAGKDMMNQLELIFTCIHLKTKNFHLLAPAEKVKLFLKKTPTTTAATTTTTNSVATPQSLALIEKLLQLDSAKRMTCEELVNDPYFSSYHHEN</sequence>
<dbReference type="EC" id="2.7.11.24" evidence="10"/>
<dbReference type="CDD" id="cd07834">
    <property type="entry name" value="STKc_MAPK"/>
    <property type="match status" value="1"/>
</dbReference>
<dbReference type="GO" id="GO:0004707">
    <property type="term" value="F:MAP kinase activity"/>
    <property type="evidence" value="ECO:0007669"/>
    <property type="project" value="UniProtKB-EC"/>
</dbReference>
<comment type="catalytic activity">
    <reaction evidence="6 10">
        <text>L-threonyl-[protein] + ATP = O-phospho-L-threonyl-[protein] + ADP + H(+)</text>
        <dbReference type="Rhea" id="RHEA:46608"/>
        <dbReference type="Rhea" id="RHEA-COMP:11060"/>
        <dbReference type="Rhea" id="RHEA-COMP:11605"/>
        <dbReference type="ChEBI" id="CHEBI:15378"/>
        <dbReference type="ChEBI" id="CHEBI:30013"/>
        <dbReference type="ChEBI" id="CHEBI:30616"/>
        <dbReference type="ChEBI" id="CHEBI:61977"/>
        <dbReference type="ChEBI" id="CHEBI:456216"/>
        <dbReference type="EC" id="2.7.11.24"/>
    </reaction>
</comment>
<evidence type="ECO:0000256" key="4">
    <source>
        <dbReference type="ARBA" id="ARBA00022777"/>
    </source>
</evidence>
<dbReference type="InterPro" id="IPR008271">
    <property type="entry name" value="Ser/Thr_kinase_AS"/>
</dbReference>
<dbReference type="FunFam" id="3.30.200.20:FF:000553">
    <property type="entry name" value="Mitogen-activated protein kinase"/>
    <property type="match status" value="1"/>
</dbReference>
<dbReference type="Pfam" id="PF00069">
    <property type="entry name" value="Pkinase"/>
    <property type="match status" value="1"/>
</dbReference>
<evidence type="ECO:0000256" key="6">
    <source>
        <dbReference type="ARBA" id="ARBA00047592"/>
    </source>
</evidence>
<evidence type="ECO:0000256" key="8">
    <source>
        <dbReference type="PROSITE-ProRule" id="PRU10141"/>
    </source>
</evidence>
<evidence type="ECO:0000259" key="11">
    <source>
        <dbReference type="PROSITE" id="PS50011"/>
    </source>
</evidence>
<dbReference type="EnsemblMetazoa" id="HelroT150486">
    <property type="protein sequence ID" value="HelroP150486"/>
    <property type="gene ID" value="HelroG150486"/>
</dbReference>
<evidence type="ECO:0000256" key="1">
    <source>
        <dbReference type="ARBA" id="ARBA00022527"/>
    </source>
</evidence>
<dbReference type="InterPro" id="IPR003527">
    <property type="entry name" value="MAP_kinase_CS"/>
</dbReference>
<dbReference type="FunFam" id="1.10.510.10:FF:000624">
    <property type="entry name" value="Mitogen-activated protein kinase"/>
    <property type="match status" value="1"/>
</dbReference>
<evidence type="ECO:0000256" key="2">
    <source>
        <dbReference type="ARBA" id="ARBA00022679"/>
    </source>
</evidence>
<keyword evidence="5 8" id="KW-0067">ATP-binding</keyword>
<dbReference type="KEGG" id="hro:HELRODRAFT_150486"/>
<dbReference type="PROSITE" id="PS00108">
    <property type="entry name" value="PROTEIN_KINASE_ST"/>
    <property type="match status" value="1"/>
</dbReference>
<dbReference type="PANTHER" id="PTHR24055">
    <property type="entry name" value="MITOGEN-ACTIVATED PROTEIN KINASE"/>
    <property type="match status" value="1"/>
</dbReference>
<dbReference type="HOGENOM" id="CLU_000288_181_1_1"/>
<gene>
    <name evidence="13" type="primary">20197058</name>
    <name evidence="12" type="ORF">HELRODRAFT_150486</name>
</gene>
<dbReference type="GO" id="GO:0004674">
    <property type="term" value="F:protein serine/threonine kinase activity"/>
    <property type="evidence" value="ECO:0000318"/>
    <property type="project" value="GO_Central"/>
</dbReference>
<dbReference type="PROSITE" id="PS00107">
    <property type="entry name" value="PROTEIN_KINASE_ATP"/>
    <property type="match status" value="1"/>
</dbReference>
<dbReference type="CTD" id="20197058"/>